<keyword evidence="6" id="KW-1185">Reference proteome</keyword>
<feature type="compositionally biased region" description="Polar residues" evidence="3">
    <location>
        <begin position="152"/>
        <end position="163"/>
    </location>
</feature>
<dbReference type="GO" id="GO:0090575">
    <property type="term" value="C:RNA polymerase II transcription regulator complex"/>
    <property type="evidence" value="ECO:0007669"/>
    <property type="project" value="TreeGrafter"/>
</dbReference>
<feature type="region of interest" description="Disordered" evidence="3">
    <location>
        <begin position="122"/>
        <end position="185"/>
    </location>
</feature>
<dbReference type="GO" id="GO:0000976">
    <property type="term" value="F:transcription cis-regulatory region binding"/>
    <property type="evidence" value="ECO:0007669"/>
    <property type="project" value="InterPro"/>
</dbReference>
<dbReference type="InterPro" id="IPR046347">
    <property type="entry name" value="bZIP_sf"/>
</dbReference>
<dbReference type="CDD" id="cd14688">
    <property type="entry name" value="bZIP_YAP"/>
    <property type="match status" value="1"/>
</dbReference>
<proteinExistence type="predicted"/>
<gene>
    <name evidence="5" type="ORF">FALBO_3517</name>
</gene>
<dbReference type="AlphaFoldDB" id="A0A8H4PEI7"/>
<accession>A0A8H4PEI7</accession>
<evidence type="ECO:0000256" key="3">
    <source>
        <dbReference type="SAM" id="MobiDB-lite"/>
    </source>
</evidence>
<comment type="subcellular location">
    <subcellularLocation>
        <location evidence="1">Nucleus</location>
    </subcellularLocation>
</comment>
<dbReference type="PANTHER" id="PTHR40621">
    <property type="entry name" value="TRANSCRIPTION FACTOR KAPC-RELATED"/>
    <property type="match status" value="1"/>
</dbReference>
<feature type="region of interest" description="Disordered" evidence="3">
    <location>
        <begin position="1"/>
        <end position="22"/>
    </location>
</feature>
<protein>
    <recommendedName>
        <fullName evidence="4">BZIP domain-containing protein</fullName>
    </recommendedName>
</protein>
<dbReference type="PANTHER" id="PTHR40621:SF6">
    <property type="entry name" value="AP-1-LIKE TRANSCRIPTION FACTOR YAP1-RELATED"/>
    <property type="match status" value="1"/>
</dbReference>
<name>A0A8H4PEI7_9HYPO</name>
<dbReference type="InterPro" id="IPR004827">
    <property type="entry name" value="bZIP"/>
</dbReference>
<evidence type="ECO:0000256" key="2">
    <source>
        <dbReference type="ARBA" id="ARBA00023242"/>
    </source>
</evidence>
<evidence type="ECO:0000313" key="5">
    <source>
        <dbReference type="EMBL" id="KAF4469590.1"/>
    </source>
</evidence>
<dbReference type="InterPro" id="IPR050936">
    <property type="entry name" value="AP-1-like"/>
</dbReference>
<evidence type="ECO:0000313" key="6">
    <source>
        <dbReference type="Proteomes" id="UP000554235"/>
    </source>
</evidence>
<dbReference type="SMART" id="SM00338">
    <property type="entry name" value="BRLZ"/>
    <property type="match status" value="1"/>
</dbReference>
<feature type="domain" description="BZIP" evidence="4">
    <location>
        <begin position="14"/>
        <end position="78"/>
    </location>
</feature>
<evidence type="ECO:0000256" key="1">
    <source>
        <dbReference type="ARBA" id="ARBA00004123"/>
    </source>
</evidence>
<reference evidence="5 6" key="1">
    <citation type="submission" date="2020-01" db="EMBL/GenBank/DDBJ databases">
        <title>Identification and distribution of gene clusters putatively required for synthesis of sphingolipid metabolism inhibitors in phylogenetically diverse species of the filamentous fungus Fusarium.</title>
        <authorList>
            <person name="Kim H.-S."/>
            <person name="Busman M."/>
            <person name="Brown D.W."/>
            <person name="Divon H."/>
            <person name="Uhlig S."/>
            <person name="Proctor R.H."/>
        </authorList>
    </citation>
    <scope>NUCLEOTIDE SEQUENCE [LARGE SCALE GENOMIC DNA]</scope>
    <source>
        <strain evidence="5 6">NRRL 20459</strain>
    </source>
</reference>
<dbReference type="EMBL" id="JAADYS010000455">
    <property type="protein sequence ID" value="KAF4469590.1"/>
    <property type="molecule type" value="Genomic_DNA"/>
</dbReference>
<dbReference type="SUPFAM" id="SSF57959">
    <property type="entry name" value="Leucine zipper domain"/>
    <property type="match status" value="1"/>
</dbReference>
<sequence length="362" mass="40634">MSKNIFRMFNPGEPKPDPVEKRRAQLRRAQQNYRDRKDKYTKCIEKELEQTRTSEARLLRECDQLHGLLQNAVGLLTQQGLDLPSDLSQYNIQQWERAQSHQHTPMASSAWVGESTSDNPHFSGYLSQPDFGEGMSDNRLSPNIGSPGFLSDFSNSSTHQAGFTHSDAPSLASSPRAHHRRSNDDDEVVKGMEFVLKYDQFPEKNTLRDLSVRTRTLSANTCNNRIEEPCLDHIHGEASKPNEPGGHSLTVTSHLYAANAHPSQHPHTSSPTPDRHDAVPPVILDRLLDLAPDLSNEDQITPVQAWNEIRSRPQLVGLKMHGLQTLAERLKDTVKCYGFGAVIQRTVFESMLSETLFLAGVN</sequence>
<comment type="caution">
    <text evidence="5">The sequence shown here is derived from an EMBL/GenBank/DDBJ whole genome shotgun (WGS) entry which is preliminary data.</text>
</comment>
<organism evidence="5 6">
    <name type="scientific">Fusarium albosuccineum</name>
    <dbReference type="NCBI Taxonomy" id="1237068"/>
    <lineage>
        <taxon>Eukaryota</taxon>
        <taxon>Fungi</taxon>
        <taxon>Dikarya</taxon>
        <taxon>Ascomycota</taxon>
        <taxon>Pezizomycotina</taxon>
        <taxon>Sordariomycetes</taxon>
        <taxon>Hypocreomycetidae</taxon>
        <taxon>Hypocreales</taxon>
        <taxon>Nectriaceae</taxon>
        <taxon>Fusarium</taxon>
        <taxon>Fusarium decemcellulare species complex</taxon>
    </lineage>
</organism>
<dbReference type="Gene3D" id="1.20.5.170">
    <property type="match status" value="1"/>
</dbReference>
<dbReference type="GO" id="GO:0001228">
    <property type="term" value="F:DNA-binding transcription activator activity, RNA polymerase II-specific"/>
    <property type="evidence" value="ECO:0007669"/>
    <property type="project" value="TreeGrafter"/>
</dbReference>
<dbReference type="Proteomes" id="UP000554235">
    <property type="component" value="Unassembled WGS sequence"/>
</dbReference>
<dbReference type="OrthoDB" id="2590011at2759"/>
<evidence type="ECO:0000259" key="4">
    <source>
        <dbReference type="SMART" id="SM00338"/>
    </source>
</evidence>
<keyword evidence="2" id="KW-0539">Nucleus</keyword>